<reference evidence="3" key="1">
    <citation type="submission" date="2017-10" db="EMBL/GenBank/DDBJ databases">
        <title>Rapid genome shrinkage in a self-fertile nematode reveals novel sperm competition proteins.</title>
        <authorList>
            <person name="Yin D."/>
            <person name="Schwarz E.M."/>
            <person name="Thomas C.G."/>
            <person name="Felde R.L."/>
            <person name="Korf I.F."/>
            <person name="Cutter A.D."/>
            <person name="Schartner C.M."/>
            <person name="Ralston E.J."/>
            <person name="Meyer B.J."/>
            <person name="Haag E.S."/>
        </authorList>
    </citation>
    <scope>NUCLEOTIDE SEQUENCE [LARGE SCALE GENOMIC DNA]</scope>
    <source>
        <strain evidence="3">JU1422</strain>
    </source>
</reference>
<protein>
    <submittedName>
        <fullName evidence="2">Uncharacterized protein</fullName>
    </submittedName>
</protein>
<feature type="transmembrane region" description="Helical" evidence="1">
    <location>
        <begin position="65"/>
        <end position="87"/>
    </location>
</feature>
<name>A0A2G5TYH2_9PELO</name>
<evidence type="ECO:0000256" key="1">
    <source>
        <dbReference type="SAM" id="Phobius"/>
    </source>
</evidence>
<dbReference type="AlphaFoldDB" id="A0A2G5TYH2"/>
<gene>
    <name evidence="2" type="primary">Cnig_chr_IV.g12721</name>
    <name evidence="2" type="ORF">B9Z55_012721</name>
</gene>
<keyword evidence="1" id="KW-1133">Transmembrane helix</keyword>
<organism evidence="2 3">
    <name type="scientific">Caenorhabditis nigoni</name>
    <dbReference type="NCBI Taxonomy" id="1611254"/>
    <lineage>
        <taxon>Eukaryota</taxon>
        <taxon>Metazoa</taxon>
        <taxon>Ecdysozoa</taxon>
        <taxon>Nematoda</taxon>
        <taxon>Chromadorea</taxon>
        <taxon>Rhabditida</taxon>
        <taxon>Rhabditina</taxon>
        <taxon>Rhabditomorpha</taxon>
        <taxon>Rhabditoidea</taxon>
        <taxon>Rhabditidae</taxon>
        <taxon>Peloderinae</taxon>
        <taxon>Caenorhabditis</taxon>
    </lineage>
</organism>
<comment type="caution">
    <text evidence="2">The sequence shown here is derived from an EMBL/GenBank/DDBJ whole genome shotgun (WGS) entry which is preliminary data.</text>
</comment>
<keyword evidence="1" id="KW-0812">Transmembrane</keyword>
<dbReference type="EMBL" id="PDUG01000004">
    <property type="protein sequence ID" value="PIC32365.1"/>
    <property type="molecule type" value="Genomic_DNA"/>
</dbReference>
<evidence type="ECO:0000313" key="2">
    <source>
        <dbReference type="EMBL" id="PIC32365.1"/>
    </source>
</evidence>
<accession>A0A2G5TYH2</accession>
<sequence length="126" mass="14456">MTKLGFSESSGNPEKLLEDGNCYTEWNEQDGTGKKLDFVLSWVSPYPIYGLLILLMIYDKCILDFFPISLVFMLGAIFSFEMLHLILFCPPKNHRGGDLDVMDFTKYSSEGKMTTLKEVHFFCTLM</sequence>
<keyword evidence="3" id="KW-1185">Reference proteome</keyword>
<evidence type="ECO:0000313" key="3">
    <source>
        <dbReference type="Proteomes" id="UP000230233"/>
    </source>
</evidence>
<feature type="transmembrane region" description="Helical" evidence="1">
    <location>
        <begin position="39"/>
        <end position="58"/>
    </location>
</feature>
<proteinExistence type="predicted"/>
<dbReference type="Proteomes" id="UP000230233">
    <property type="component" value="Chromosome IV"/>
</dbReference>
<keyword evidence="1" id="KW-0472">Membrane</keyword>